<dbReference type="STRING" id="765913.ThidrDRAFT_4290"/>
<feature type="modified residue" description="4-aspartylphosphate" evidence="4">
    <location>
        <position position="55"/>
    </location>
</feature>
<evidence type="ECO:0000313" key="9">
    <source>
        <dbReference type="Proteomes" id="UP000004200"/>
    </source>
</evidence>
<dbReference type="InterPro" id="IPR003607">
    <property type="entry name" value="HD/PDEase_dom"/>
</dbReference>
<dbReference type="NCBIfam" id="NF033749">
    <property type="entry name" value="bact_hemeryth"/>
    <property type="match status" value="1"/>
</dbReference>
<dbReference type="GO" id="GO:0046872">
    <property type="term" value="F:metal ion binding"/>
    <property type="evidence" value="ECO:0007669"/>
    <property type="project" value="UniProtKB-KW"/>
</dbReference>
<evidence type="ECO:0000256" key="4">
    <source>
        <dbReference type="PROSITE-ProRule" id="PRU00169"/>
    </source>
</evidence>
<comment type="caution">
    <text evidence="8">The sequence shown here is derived from an EMBL/GenBank/DDBJ whole genome shotgun (WGS) entry which is preliminary data.</text>
</comment>
<dbReference type="Gene3D" id="3.30.450.40">
    <property type="match status" value="1"/>
</dbReference>
<dbReference type="PROSITE" id="PS51832">
    <property type="entry name" value="HD_GYP"/>
    <property type="match status" value="1"/>
</dbReference>
<dbReference type="OrthoDB" id="9802066at2"/>
<dbReference type="AlphaFoldDB" id="G2E7M7"/>
<dbReference type="GO" id="GO:0008081">
    <property type="term" value="F:phosphoric diester hydrolase activity"/>
    <property type="evidence" value="ECO:0007669"/>
    <property type="project" value="UniProtKB-ARBA"/>
</dbReference>
<evidence type="ECO:0000256" key="5">
    <source>
        <dbReference type="SAM" id="Coils"/>
    </source>
</evidence>
<sequence>MQNPPLVLVVDDTLDNLKVVSGLLKKTYQIQVASSGEETLRLADRDPRPDLILLDIMMPGMDGYQVCERLKSDPATHDIPIVFLTAKTQPEDEVKGFAVGATDYVPKPINPPVLKARVAAQLALAAHLHERHQMLHQRIAEVSEERDRTEIERQRIHDRQQALLAITRAALRDLTPQQFLVETLDLLNAIDWLDIESRGSLFLFNRHDELVLVAEHGMRISQRMICTKTRQGSCLCGQALLKRQTLFLAEVSENTQHCIMGPLGVGGYSLPLTEGERIYGALCIIMPKGHVPQPGEQDFMHEVADAFSGLIRRRMIEEKLRINQVEIQMVRNEVIRRLGVAAEFRDTETGLHVTRMSQYARAIARALHCDEELCELIELAAPMHDVGKIGIDDSILRKPGKLTAEEFATMQRHTLIGARILEGDDPLIALAREIALTHHEKWDGSGYPHGLSGEAIPLSGRICAVADVFDALTMERPYKEAWPVERAVATIESLSESSFDPRVVRAFSKTLPDLLAIKARYQDDAIDPRELLPLVNQEQGRQDWIVWNERFSIGIDIIDEHHRYLIYWANRVHTAIEQNAATPEVAKALFALEQYTRIHFRAEERLIAALGRSPSELESHQAGHREFEDKLCELRLEIAHNPFIAGVEMLDYLRGWLIDHILKSDRKILTLPVQDA</sequence>
<dbReference type="NCBIfam" id="TIGR02481">
    <property type="entry name" value="hemeryth_dom"/>
    <property type="match status" value="1"/>
</dbReference>
<dbReference type="PROSITE" id="PS50110">
    <property type="entry name" value="RESPONSE_REGULATORY"/>
    <property type="match status" value="1"/>
</dbReference>
<evidence type="ECO:0000313" key="8">
    <source>
        <dbReference type="EMBL" id="EGV27911.1"/>
    </source>
</evidence>
<dbReference type="Pfam" id="PF00072">
    <property type="entry name" value="Response_reg"/>
    <property type="match status" value="1"/>
</dbReference>
<evidence type="ECO:0000259" key="6">
    <source>
        <dbReference type="PROSITE" id="PS50110"/>
    </source>
</evidence>
<dbReference type="Gene3D" id="1.20.120.50">
    <property type="entry name" value="Hemerythrin-like"/>
    <property type="match status" value="1"/>
</dbReference>
<dbReference type="PANTHER" id="PTHR45228:SF5">
    <property type="entry name" value="CYCLIC DI-GMP PHOSPHODIESTERASE VC_1348-RELATED"/>
    <property type="match status" value="1"/>
</dbReference>
<proteinExistence type="inferred from homology"/>
<evidence type="ECO:0000256" key="1">
    <source>
        <dbReference type="ARBA" id="ARBA00010587"/>
    </source>
</evidence>
<name>G2E7M7_9GAMM</name>
<dbReference type="CDD" id="cd12107">
    <property type="entry name" value="Hemerythrin"/>
    <property type="match status" value="1"/>
</dbReference>
<dbReference type="PANTHER" id="PTHR45228">
    <property type="entry name" value="CYCLIC DI-GMP PHOSPHODIESTERASE TM_0186-RELATED"/>
    <property type="match status" value="1"/>
</dbReference>
<dbReference type="eggNOG" id="COG3437">
    <property type="taxonomic scope" value="Bacteria"/>
</dbReference>
<dbReference type="Gene3D" id="1.10.3210.10">
    <property type="entry name" value="Hypothetical protein af1432"/>
    <property type="match status" value="1"/>
</dbReference>
<dbReference type="SUPFAM" id="SSF55781">
    <property type="entry name" value="GAF domain-like"/>
    <property type="match status" value="1"/>
</dbReference>
<keyword evidence="4" id="KW-0597">Phosphoprotein</keyword>
<dbReference type="InterPro" id="IPR001789">
    <property type="entry name" value="Sig_transdc_resp-reg_receiver"/>
</dbReference>
<accession>G2E7M7</accession>
<dbReference type="Proteomes" id="UP000004200">
    <property type="component" value="Unassembled WGS sequence"/>
</dbReference>
<dbReference type="InterPro" id="IPR012827">
    <property type="entry name" value="Hemerythrin_metal-bd"/>
</dbReference>
<dbReference type="SMART" id="SM00471">
    <property type="entry name" value="HDc"/>
    <property type="match status" value="1"/>
</dbReference>
<dbReference type="CDD" id="cd00077">
    <property type="entry name" value="HDc"/>
    <property type="match status" value="1"/>
</dbReference>
<dbReference type="GO" id="GO:0000160">
    <property type="term" value="P:phosphorelay signal transduction system"/>
    <property type="evidence" value="ECO:0007669"/>
    <property type="project" value="InterPro"/>
</dbReference>
<keyword evidence="3" id="KW-0408">Iron</keyword>
<keyword evidence="9" id="KW-1185">Reference proteome</keyword>
<dbReference type="SUPFAM" id="SSF52172">
    <property type="entry name" value="CheY-like"/>
    <property type="match status" value="1"/>
</dbReference>
<dbReference type="InterPro" id="IPR037522">
    <property type="entry name" value="HD_GYP_dom"/>
</dbReference>
<gene>
    <name evidence="8" type="ORF">ThidrDRAFT_4290</name>
</gene>
<protein>
    <submittedName>
        <fullName evidence="8">Response regulator receiver modulated metal dependent phosphohydrolase</fullName>
    </submittedName>
</protein>
<keyword evidence="8" id="KW-0378">Hydrolase</keyword>
<dbReference type="InterPro" id="IPR029016">
    <property type="entry name" value="GAF-like_dom_sf"/>
</dbReference>
<feature type="domain" description="HD-GYP" evidence="7">
    <location>
        <begin position="327"/>
        <end position="523"/>
    </location>
</feature>
<dbReference type="InterPro" id="IPR035938">
    <property type="entry name" value="Hemerythrin-like_sf"/>
</dbReference>
<feature type="coiled-coil region" evidence="5">
    <location>
        <begin position="132"/>
        <end position="159"/>
    </location>
</feature>
<dbReference type="PATRIC" id="fig|765913.3.peg.4364"/>
<dbReference type="InterPro" id="IPR012312">
    <property type="entry name" value="Hemerythrin-like"/>
</dbReference>
<dbReference type="SUPFAM" id="SSF47188">
    <property type="entry name" value="Hemerythrin-like"/>
    <property type="match status" value="1"/>
</dbReference>
<feature type="domain" description="Response regulatory" evidence="6">
    <location>
        <begin position="6"/>
        <end position="122"/>
    </location>
</feature>
<reference evidence="8 9" key="1">
    <citation type="submission" date="2011-06" db="EMBL/GenBank/DDBJ databases">
        <title>The draft genome of Thiorhodococcus drewsii AZ1.</title>
        <authorList>
            <consortium name="US DOE Joint Genome Institute (JGI-PGF)"/>
            <person name="Lucas S."/>
            <person name="Han J."/>
            <person name="Lapidus A."/>
            <person name="Cheng J.-F."/>
            <person name="Goodwin L."/>
            <person name="Pitluck S."/>
            <person name="Peters L."/>
            <person name="Land M.L."/>
            <person name="Hauser L."/>
            <person name="Vogl K."/>
            <person name="Liu Z."/>
            <person name="Imhoff J."/>
            <person name="Thiel V."/>
            <person name="Frigaard N.-U."/>
            <person name="Bryant D.A."/>
            <person name="Woyke T.J."/>
        </authorList>
    </citation>
    <scope>NUCLEOTIDE SEQUENCE [LARGE SCALE GENOMIC DNA]</scope>
    <source>
        <strain evidence="8 9">AZ1</strain>
    </source>
</reference>
<dbReference type="SMART" id="SM00448">
    <property type="entry name" value="REC"/>
    <property type="match status" value="1"/>
</dbReference>
<organism evidence="8 9">
    <name type="scientific">Thiorhodococcus drewsii AZ1</name>
    <dbReference type="NCBI Taxonomy" id="765913"/>
    <lineage>
        <taxon>Bacteria</taxon>
        <taxon>Pseudomonadati</taxon>
        <taxon>Pseudomonadota</taxon>
        <taxon>Gammaproteobacteria</taxon>
        <taxon>Chromatiales</taxon>
        <taxon>Chromatiaceae</taxon>
        <taxon>Thiorhodococcus</taxon>
    </lineage>
</organism>
<dbReference type="CDD" id="cd19920">
    <property type="entry name" value="REC_PA4781-like"/>
    <property type="match status" value="1"/>
</dbReference>
<evidence type="ECO:0000259" key="7">
    <source>
        <dbReference type="PROSITE" id="PS51832"/>
    </source>
</evidence>
<evidence type="ECO:0000256" key="3">
    <source>
        <dbReference type="ARBA" id="ARBA00023004"/>
    </source>
</evidence>
<dbReference type="RefSeq" id="WP_007043003.1">
    <property type="nucleotide sequence ID" value="NZ_AFWT01000053.1"/>
</dbReference>
<dbReference type="InterPro" id="IPR011006">
    <property type="entry name" value="CheY-like_superfamily"/>
</dbReference>
<dbReference type="InterPro" id="IPR052020">
    <property type="entry name" value="Cyclic_di-GMP/3'3'-cGAMP_PDE"/>
</dbReference>
<dbReference type="Pfam" id="PF13487">
    <property type="entry name" value="HD_5"/>
    <property type="match status" value="1"/>
</dbReference>
<dbReference type="SUPFAM" id="SSF109604">
    <property type="entry name" value="HD-domain/PDEase-like"/>
    <property type="match status" value="1"/>
</dbReference>
<comment type="similarity">
    <text evidence="1">Belongs to the hemerythrin family.</text>
</comment>
<dbReference type="Gene3D" id="3.40.50.2300">
    <property type="match status" value="1"/>
</dbReference>
<evidence type="ECO:0000256" key="2">
    <source>
        <dbReference type="ARBA" id="ARBA00022723"/>
    </source>
</evidence>
<dbReference type="Pfam" id="PF01814">
    <property type="entry name" value="Hemerythrin"/>
    <property type="match status" value="1"/>
</dbReference>
<keyword evidence="2" id="KW-0479">Metal-binding</keyword>
<keyword evidence="5" id="KW-0175">Coiled coil</keyword>
<dbReference type="EMBL" id="AFWT01000053">
    <property type="protein sequence ID" value="EGV27911.1"/>
    <property type="molecule type" value="Genomic_DNA"/>
</dbReference>